<dbReference type="Pfam" id="PF03710">
    <property type="entry name" value="GlnE"/>
    <property type="match status" value="2"/>
</dbReference>
<evidence type="ECO:0000259" key="8">
    <source>
        <dbReference type="Pfam" id="PF08335"/>
    </source>
</evidence>
<dbReference type="GO" id="GO:0000820">
    <property type="term" value="P:regulation of glutamine family amino acid metabolic process"/>
    <property type="evidence" value="ECO:0007669"/>
    <property type="project" value="TreeGrafter"/>
</dbReference>
<gene>
    <name evidence="9" type="ORF">N0B51_01990</name>
</gene>
<dbReference type="EMBL" id="JAOAMV010000001">
    <property type="protein sequence ID" value="MCT2557745.1"/>
    <property type="molecule type" value="Genomic_DNA"/>
</dbReference>
<dbReference type="GO" id="GO:0005829">
    <property type="term" value="C:cytosol"/>
    <property type="evidence" value="ECO:0007669"/>
    <property type="project" value="TreeGrafter"/>
</dbReference>
<dbReference type="Gene3D" id="1.20.120.1510">
    <property type="match status" value="1"/>
</dbReference>
<evidence type="ECO:0000256" key="6">
    <source>
        <dbReference type="ARBA" id="ARBA00023268"/>
    </source>
</evidence>
<comment type="caution">
    <text evidence="9">The sequence shown here is derived from an EMBL/GenBank/DDBJ whole genome shotgun (WGS) entry which is preliminary data.</text>
</comment>
<dbReference type="GO" id="GO:0008882">
    <property type="term" value="F:[glutamate-ammonia-ligase] adenylyltransferase activity"/>
    <property type="evidence" value="ECO:0007669"/>
    <property type="project" value="InterPro"/>
</dbReference>
<protein>
    <submittedName>
        <fullName evidence="9">Bifunctional [glutamine synthetase] adenylyltransferase/[glutamine synthetase]-adenylyl-L-tyrosine phosphorylase</fullName>
        <ecNumber evidence="9">2.7.7.89</ecNumber>
    </submittedName>
</protein>
<reference evidence="9" key="1">
    <citation type="submission" date="2022-09" db="EMBL/GenBank/DDBJ databases">
        <title>The genome sequence of Tsuneonella sp. YG55.</title>
        <authorList>
            <person name="Liu Y."/>
        </authorList>
    </citation>
    <scope>NUCLEOTIDE SEQUENCE</scope>
    <source>
        <strain evidence="9">YG55</strain>
    </source>
</reference>
<dbReference type="Gene3D" id="1.20.120.330">
    <property type="entry name" value="Nucleotidyltransferases domain 2"/>
    <property type="match status" value="2"/>
</dbReference>
<dbReference type="GO" id="GO:0005524">
    <property type="term" value="F:ATP binding"/>
    <property type="evidence" value="ECO:0007669"/>
    <property type="project" value="UniProtKB-KW"/>
</dbReference>
<feature type="domain" description="Glutamate-ammonia ligase adenylyltransferase repeated" evidence="7">
    <location>
        <begin position="51"/>
        <end position="235"/>
    </location>
</feature>
<dbReference type="InterPro" id="IPR043519">
    <property type="entry name" value="NT_sf"/>
</dbReference>
<evidence type="ECO:0000256" key="3">
    <source>
        <dbReference type="ARBA" id="ARBA00022741"/>
    </source>
</evidence>
<keyword evidence="2 9" id="KW-0548">Nucleotidyltransferase</keyword>
<dbReference type="Gene3D" id="3.30.460.10">
    <property type="entry name" value="Beta Polymerase, domain 2"/>
    <property type="match status" value="2"/>
</dbReference>
<keyword evidence="5" id="KW-0460">Magnesium</keyword>
<keyword evidence="6" id="KW-0511">Multifunctional enzyme</keyword>
<sequence>MDADWPAAIARARGNAPFLARALDRQKPLADLLADGDGEGALAWAKAAGEGADGAGVALRRERLALATALAVGDLAGAFPLTRVMGELSDFADRALDAALASVMRARVADAEPAGMLALALGKHGAHELNYSSDIDPILLYDPALLPRRERDEPGEVAQRYVREAVRLLSEVTSEGYVFRVDLRLRPASEVSPPAIPVDAALTHYESSALAWERAAFIKARAAAGDVAAGEAFLAAIRPFVWRRSLDFGAIGDIRRLSARIRASHAGPRVPGPGFNVKLGRGGIREIEFFAQTHQLIHGGRDPSLRLRGTRAALDALAAAGIVPPDDSRDLGEAYDRLRTIEHRLQMVGDQQTHSLPDGDRLDAVARLDGLPDGAALVAELEAITSRVAAAYDALIAEDDGAATTVAASGEALERRLGELGFADPARLSERIAGWSDGRIRALRSEPARAALEALLPVLLERFAAAPEPDQAVNRMERVLASVPSALNLFNLLLQRPALLDQLARILVLAPTLADELGRRPELLDTLIGQQALDLPGPVTEIAARMVAAEDGGGYERRLDRIRRVTGELRFALGLQTIAAIHDPLAIGAALSRTAEAALAVAQDAAVAEFERTHGRVPGSELVVLGLGRFGGGTLTHASDLDVVFLFSGNFEGESNGARPLGVTHYFNRLAQRVTAALSVPTAEGALYEVDTRLRPQGAQGPLAVSFDSFARYQREEAWTWEHMALARARPLTGSEAARAALRAIIDDVLDRPRDPATVRADVLRMRAEMAAHKPPQGPLDAKLLRGGLVDLEFLVHYLQLRERRGFDPDLGRAVDALVEGGFLGPQLREALALMARLLVAGRLLAPDLAVPPPAAAAALAETCRFADLPALLRAFAAARQEVAQAWADSLGEPLANLDMGDTA</sequence>
<evidence type="ECO:0000256" key="2">
    <source>
        <dbReference type="ARBA" id="ARBA00022695"/>
    </source>
</evidence>
<dbReference type="NCBIfam" id="NF010706">
    <property type="entry name" value="PRK14108.1"/>
    <property type="match status" value="1"/>
</dbReference>
<accession>A0A9X3A8E2</accession>
<dbReference type="PANTHER" id="PTHR30621:SF0">
    <property type="entry name" value="BIFUNCTIONAL GLUTAMINE SYNTHETASE ADENYLYLTRANSFERASE_ADENYLYL-REMOVING ENZYME"/>
    <property type="match status" value="1"/>
</dbReference>
<keyword evidence="10" id="KW-1185">Reference proteome</keyword>
<keyword evidence="4" id="KW-0067">ATP-binding</keyword>
<evidence type="ECO:0000256" key="5">
    <source>
        <dbReference type="ARBA" id="ARBA00022842"/>
    </source>
</evidence>
<dbReference type="Pfam" id="PF08335">
    <property type="entry name" value="GlnD_UR_UTase"/>
    <property type="match status" value="1"/>
</dbReference>
<dbReference type="SUPFAM" id="SSF81301">
    <property type="entry name" value="Nucleotidyltransferase"/>
    <property type="match status" value="2"/>
</dbReference>
<evidence type="ECO:0000313" key="9">
    <source>
        <dbReference type="EMBL" id="MCT2557745.1"/>
    </source>
</evidence>
<keyword evidence="3" id="KW-0547">Nucleotide-binding</keyword>
<evidence type="ECO:0000259" key="7">
    <source>
        <dbReference type="Pfam" id="PF03710"/>
    </source>
</evidence>
<dbReference type="GO" id="GO:0047388">
    <property type="term" value="F:[glutamine synthetase]-adenylyl-L-tyrosine phosphorylase activity"/>
    <property type="evidence" value="ECO:0007669"/>
    <property type="project" value="UniProtKB-EC"/>
</dbReference>
<organism evidence="9 10">
    <name type="scientific">Tsuneonella litorea</name>
    <dbReference type="NCBI Taxonomy" id="2976475"/>
    <lineage>
        <taxon>Bacteria</taxon>
        <taxon>Pseudomonadati</taxon>
        <taxon>Pseudomonadota</taxon>
        <taxon>Alphaproteobacteria</taxon>
        <taxon>Sphingomonadales</taxon>
        <taxon>Erythrobacteraceae</taxon>
        <taxon>Tsuneonella</taxon>
    </lineage>
</organism>
<dbReference type="CDD" id="cd05401">
    <property type="entry name" value="NT_GlnE_GlnD_like"/>
    <property type="match status" value="1"/>
</dbReference>
<evidence type="ECO:0000256" key="4">
    <source>
        <dbReference type="ARBA" id="ARBA00022840"/>
    </source>
</evidence>
<dbReference type="InterPro" id="IPR023057">
    <property type="entry name" value="GlnE"/>
</dbReference>
<proteinExistence type="predicted"/>
<feature type="domain" description="PII-uridylyltransferase/Glutamine-synthetase adenylyltransferase" evidence="8">
    <location>
        <begin position="274"/>
        <end position="395"/>
    </location>
</feature>
<dbReference type="InterPro" id="IPR013546">
    <property type="entry name" value="PII_UdlTrfase/GS_AdlTrfase"/>
</dbReference>
<dbReference type="RefSeq" id="WP_259960797.1">
    <property type="nucleotide sequence ID" value="NZ_JAOAMV010000001.1"/>
</dbReference>
<dbReference type="PANTHER" id="PTHR30621">
    <property type="entry name" value="GLUTAMINE SYNTHETASE ADENYLYLTRANSFERASE"/>
    <property type="match status" value="1"/>
</dbReference>
<dbReference type="Proteomes" id="UP001142648">
    <property type="component" value="Unassembled WGS sequence"/>
</dbReference>
<dbReference type="InterPro" id="IPR005190">
    <property type="entry name" value="GlnE_rpt_dom"/>
</dbReference>
<dbReference type="AlphaFoldDB" id="A0A9X3A8E2"/>
<evidence type="ECO:0000313" key="10">
    <source>
        <dbReference type="Proteomes" id="UP001142648"/>
    </source>
</evidence>
<dbReference type="SUPFAM" id="SSF81593">
    <property type="entry name" value="Nucleotidyltransferase substrate binding subunit/domain"/>
    <property type="match status" value="2"/>
</dbReference>
<feature type="domain" description="Glutamate-ammonia ligase adenylyltransferase repeated" evidence="7">
    <location>
        <begin position="501"/>
        <end position="741"/>
    </location>
</feature>
<name>A0A9X3A8E2_9SPHN</name>
<keyword evidence="1 9" id="KW-0808">Transferase</keyword>
<dbReference type="NCBIfam" id="NF008292">
    <property type="entry name" value="PRK11072.1"/>
    <property type="match status" value="1"/>
</dbReference>
<evidence type="ECO:0000256" key="1">
    <source>
        <dbReference type="ARBA" id="ARBA00022679"/>
    </source>
</evidence>
<dbReference type="EC" id="2.7.7.89" evidence="9"/>